<proteinExistence type="predicted"/>
<dbReference type="PANTHER" id="PTHR38600">
    <property type="entry name" value="TRANSCRIPTIONAL REGULATORY PROTEIN"/>
    <property type="match status" value="1"/>
</dbReference>
<protein>
    <submittedName>
        <fullName evidence="1">Transcriptional regulator</fullName>
    </submittedName>
</protein>
<organism evidence="1 2">
    <name type="scientific">Deinococcus cellulosilyticus (strain DSM 18568 / NBRC 106333 / KACC 11606 / 5516J-15)</name>
    <dbReference type="NCBI Taxonomy" id="1223518"/>
    <lineage>
        <taxon>Bacteria</taxon>
        <taxon>Thermotogati</taxon>
        <taxon>Deinococcota</taxon>
        <taxon>Deinococci</taxon>
        <taxon>Deinococcales</taxon>
        <taxon>Deinococcaceae</taxon>
        <taxon>Deinococcus</taxon>
    </lineage>
</organism>
<dbReference type="SUPFAM" id="SSF46785">
    <property type="entry name" value="Winged helix' DNA-binding domain"/>
    <property type="match status" value="1"/>
</dbReference>
<dbReference type="InterPro" id="IPR036390">
    <property type="entry name" value="WH_DNA-bd_sf"/>
</dbReference>
<dbReference type="EMBL" id="BJXB01000018">
    <property type="protein sequence ID" value="GEM48161.1"/>
    <property type="molecule type" value="Genomic_DNA"/>
</dbReference>
<evidence type="ECO:0000313" key="1">
    <source>
        <dbReference type="EMBL" id="GEM48161.1"/>
    </source>
</evidence>
<accession>A0A511N6W8</accession>
<name>A0A511N6W8_DEIC1</name>
<dbReference type="InterPro" id="IPR011991">
    <property type="entry name" value="ArsR-like_HTH"/>
</dbReference>
<reference evidence="1 2" key="1">
    <citation type="submission" date="2019-07" db="EMBL/GenBank/DDBJ databases">
        <title>Whole genome shotgun sequence of Deinococcus cellulosilyticus NBRC 106333.</title>
        <authorList>
            <person name="Hosoyama A."/>
            <person name="Uohara A."/>
            <person name="Ohji S."/>
            <person name="Ichikawa N."/>
        </authorList>
    </citation>
    <scope>NUCLEOTIDE SEQUENCE [LARGE SCALE GENOMIC DNA]</scope>
    <source>
        <strain evidence="1 2">NBRC 106333</strain>
    </source>
</reference>
<evidence type="ECO:0000313" key="2">
    <source>
        <dbReference type="Proteomes" id="UP000321306"/>
    </source>
</evidence>
<dbReference type="AlphaFoldDB" id="A0A511N6W8"/>
<dbReference type="OrthoDB" id="155998at2"/>
<dbReference type="Gene3D" id="1.10.10.10">
    <property type="entry name" value="Winged helix-like DNA-binding domain superfamily/Winged helix DNA-binding domain"/>
    <property type="match status" value="1"/>
</dbReference>
<dbReference type="PANTHER" id="PTHR38600:SF2">
    <property type="entry name" value="SLL0088 PROTEIN"/>
    <property type="match status" value="1"/>
</dbReference>
<dbReference type="CDD" id="cd00090">
    <property type="entry name" value="HTH_ARSR"/>
    <property type="match status" value="1"/>
</dbReference>
<keyword evidence="2" id="KW-1185">Reference proteome</keyword>
<gene>
    <name evidence="1" type="ORF">DC3_37960</name>
</gene>
<dbReference type="Pfam" id="PF13412">
    <property type="entry name" value="HTH_24"/>
    <property type="match status" value="1"/>
</dbReference>
<dbReference type="RefSeq" id="WP_146887016.1">
    <property type="nucleotide sequence ID" value="NZ_BJXB01000018.1"/>
</dbReference>
<comment type="caution">
    <text evidence="1">The sequence shown here is derived from an EMBL/GenBank/DDBJ whole genome shotgun (WGS) entry which is preliminary data.</text>
</comment>
<sequence length="207" mass="23397">MLPNPDHTKRKILSHLKESCGGTTQDLAASLGVTVPAIRKHLLDLEEEGYITQQLEKRCGKGRPQYVYHLTHKGEEAFPKNYSGLCLDLLGHLEELHGQQMVFQLFTAREESLYRQLAPQLEHLSLDEKVRKLSELLCEAGYQATLTEDGEWLLEQRNCPSIAVARRYKAICQCEMSLYERLLGVPITRISQIASGAGACRYKITKA</sequence>
<dbReference type="Proteomes" id="UP000321306">
    <property type="component" value="Unassembled WGS sequence"/>
</dbReference>
<dbReference type="InterPro" id="IPR036388">
    <property type="entry name" value="WH-like_DNA-bd_sf"/>
</dbReference>